<sequence length="225" mass="25097">GSYILPFTHLPYHQLNFDIICMELIERKANCSPRQFRHLDYISQFTTDIRHIKGKDNIVADPLSRMDELQMPVDLDILASSQASDDELAQLLGEESSLRLKKLRIPDSQTELYCDISTSTPRPFVTKPLRRQLFNNGSVSFIHCVCRRQHSPAVASRDSPMGSTTTLLVGRLSTRPLAVVTSRTRTSPSLPGCTAVTRPRGHVLRGRFGSQIITKSPTLGLSPLA</sequence>
<organism evidence="1 2">
    <name type="scientific">Dendrolimus kikuchii</name>
    <dbReference type="NCBI Taxonomy" id="765133"/>
    <lineage>
        <taxon>Eukaryota</taxon>
        <taxon>Metazoa</taxon>
        <taxon>Ecdysozoa</taxon>
        <taxon>Arthropoda</taxon>
        <taxon>Hexapoda</taxon>
        <taxon>Insecta</taxon>
        <taxon>Pterygota</taxon>
        <taxon>Neoptera</taxon>
        <taxon>Endopterygota</taxon>
        <taxon>Lepidoptera</taxon>
        <taxon>Glossata</taxon>
        <taxon>Ditrysia</taxon>
        <taxon>Bombycoidea</taxon>
        <taxon>Lasiocampidae</taxon>
        <taxon>Dendrolimus</taxon>
    </lineage>
</organism>
<name>A0ACC1CE53_9NEOP</name>
<protein>
    <submittedName>
        <fullName evidence="1">Uncharacterized protein</fullName>
    </submittedName>
</protein>
<dbReference type="EMBL" id="CM034415">
    <property type="protein sequence ID" value="KAJ0169826.1"/>
    <property type="molecule type" value="Genomic_DNA"/>
</dbReference>
<dbReference type="Proteomes" id="UP000824533">
    <property type="component" value="Linkage Group LG29"/>
</dbReference>
<evidence type="ECO:0000313" key="2">
    <source>
        <dbReference type="Proteomes" id="UP000824533"/>
    </source>
</evidence>
<accession>A0ACC1CE53</accession>
<feature type="non-terminal residue" evidence="1">
    <location>
        <position position="1"/>
    </location>
</feature>
<keyword evidence="2" id="KW-1185">Reference proteome</keyword>
<gene>
    <name evidence="1" type="ORF">K1T71_014432</name>
</gene>
<comment type="caution">
    <text evidence="1">The sequence shown here is derived from an EMBL/GenBank/DDBJ whole genome shotgun (WGS) entry which is preliminary data.</text>
</comment>
<evidence type="ECO:0000313" key="1">
    <source>
        <dbReference type="EMBL" id="KAJ0169826.1"/>
    </source>
</evidence>
<proteinExistence type="predicted"/>
<reference evidence="1 2" key="1">
    <citation type="journal article" date="2021" name="Front. Genet.">
        <title>Chromosome-Level Genome Assembly Reveals Significant Gene Expansion in the Toll and IMD Signaling Pathways of Dendrolimus kikuchii.</title>
        <authorList>
            <person name="Zhou J."/>
            <person name="Wu P."/>
            <person name="Xiong Z."/>
            <person name="Liu N."/>
            <person name="Zhao N."/>
            <person name="Ji M."/>
            <person name="Qiu Y."/>
            <person name="Yang B."/>
        </authorList>
    </citation>
    <scope>NUCLEOTIDE SEQUENCE [LARGE SCALE GENOMIC DNA]</scope>
    <source>
        <strain evidence="1">Ann1</strain>
    </source>
</reference>